<accession>A0A5S9IRR6</accession>
<reference evidence="1 2" key="1">
    <citation type="submission" date="2019-08" db="EMBL/GenBank/DDBJ databases">
        <title>Complete genome sequence of Candidatus Uab amorphum.</title>
        <authorList>
            <person name="Shiratori T."/>
            <person name="Suzuki S."/>
            <person name="Kakizawa Y."/>
            <person name="Ishida K."/>
        </authorList>
    </citation>
    <scope>NUCLEOTIDE SEQUENCE [LARGE SCALE GENOMIC DNA]</scope>
    <source>
        <strain evidence="1 2">SRT547</strain>
    </source>
</reference>
<dbReference type="KEGG" id="uam:UABAM_04736"/>
<organism evidence="1 2">
    <name type="scientific">Uabimicrobium amorphum</name>
    <dbReference type="NCBI Taxonomy" id="2596890"/>
    <lineage>
        <taxon>Bacteria</taxon>
        <taxon>Pseudomonadati</taxon>
        <taxon>Planctomycetota</taxon>
        <taxon>Candidatus Uabimicrobiia</taxon>
        <taxon>Candidatus Uabimicrobiales</taxon>
        <taxon>Candidatus Uabimicrobiaceae</taxon>
        <taxon>Candidatus Uabimicrobium</taxon>
    </lineage>
</organism>
<name>A0A5S9IRR6_UABAM</name>
<proteinExistence type="predicted"/>
<dbReference type="AlphaFoldDB" id="A0A5S9IRR6"/>
<gene>
    <name evidence="1" type="ORF">UABAM_04736</name>
</gene>
<protein>
    <submittedName>
        <fullName evidence="1">Uncharacterized protein</fullName>
    </submittedName>
</protein>
<sequence>MGIFKVTFKLESEYENELLNQSALIERDVDADDLDMVYQILDEGDYTEHIDDSVVIDIDSEEKPIVVNIEYVKIVDSSGTVVYEE</sequence>
<dbReference type="Proteomes" id="UP000326354">
    <property type="component" value="Chromosome"/>
</dbReference>
<evidence type="ECO:0000313" key="2">
    <source>
        <dbReference type="Proteomes" id="UP000326354"/>
    </source>
</evidence>
<dbReference type="EMBL" id="AP019860">
    <property type="protein sequence ID" value="BBM86350.1"/>
    <property type="molecule type" value="Genomic_DNA"/>
</dbReference>
<evidence type="ECO:0000313" key="1">
    <source>
        <dbReference type="EMBL" id="BBM86350.1"/>
    </source>
</evidence>
<keyword evidence="2" id="KW-1185">Reference proteome</keyword>